<dbReference type="PANTHER" id="PTHR41390">
    <property type="entry name" value="CHROMOSOME 7, WHOLE GENOME SHOTGUN SEQUENCE"/>
    <property type="match status" value="1"/>
</dbReference>
<sequence length="216" mass="22066">MTQPDTATPARRSTAAQGQQLSPEVLEILVPSLQAGLGAGTVGLFVGAASGIARSAAPVLFSVVTGAQWFVLGSSYSASRTALIKAWGGNDNVSQPDKVKVSALAGASAGFVGGLIRGPRNILPAIAVFSIFGATGQVAANAMSSRAAESTGEKTDWLASRWSPLRAMSDDEYAQFIQDKILKLDVELSMIDDKIAALEAAKSQTGSGTAGDGPKA</sequence>
<name>F0XIY9_GROCL</name>
<accession>F0XIY9</accession>
<keyword evidence="2" id="KW-1185">Reference proteome</keyword>
<reference evidence="1 2" key="1">
    <citation type="journal article" date="2011" name="Proc. Natl. Acad. Sci. U.S.A.">
        <title>Genome and transcriptome analyses of the mountain pine beetle-fungal symbiont Grosmannia clavigera, a lodgepole pine pathogen.</title>
        <authorList>
            <person name="DiGuistini S."/>
            <person name="Wang Y."/>
            <person name="Liao N.Y."/>
            <person name="Taylor G."/>
            <person name="Tanguay P."/>
            <person name="Feau N."/>
            <person name="Henrissat B."/>
            <person name="Chan S.K."/>
            <person name="Hesse-Orce U."/>
            <person name="Alamouti S.M."/>
            <person name="Tsui C.K.M."/>
            <person name="Docking R.T."/>
            <person name="Levasseur A."/>
            <person name="Haridas S."/>
            <person name="Robertson G."/>
            <person name="Birol I."/>
            <person name="Holt R.A."/>
            <person name="Marra M.A."/>
            <person name="Hamelin R.C."/>
            <person name="Hirst M."/>
            <person name="Jones S.J.M."/>
            <person name="Bohlmann J."/>
            <person name="Breuil C."/>
        </authorList>
    </citation>
    <scope>NUCLEOTIDE SEQUENCE [LARGE SCALE GENOMIC DNA]</scope>
    <source>
        <strain evidence="2">kw1407 / UAMH 11150</strain>
    </source>
</reference>
<evidence type="ECO:0000313" key="2">
    <source>
        <dbReference type="Proteomes" id="UP000007796"/>
    </source>
</evidence>
<dbReference type="GeneID" id="25975334"/>
<dbReference type="PANTHER" id="PTHR41390:SF1">
    <property type="entry name" value="NADH-UBIQUINONE OXIDOREDUCTASE 213 KDA SUBUNIT"/>
    <property type="match status" value="1"/>
</dbReference>
<dbReference type="EMBL" id="GL629782">
    <property type="protein sequence ID" value="EFX02305.1"/>
    <property type="molecule type" value="Genomic_DNA"/>
</dbReference>
<dbReference type="STRING" id="655863.F0XIY9"/>
<dbReference type="HOGENOM" id="CLU_094649_1_0_1"/>
<evidence type="ECO:0008006" key="3">
    <source>
        <dbReference type="Google" id="ProtNLM"/>
    </source>
</evidence>
<dbReference type="RefSeq" id="XP_014171787.1">
    <property type="nucleotide sequence ID" value="XM_014316312.1"/>
</dbReference>
<dbReference type="InParanoid" id="F0XIY9"/>
<dbReference type="eggNOG" id="ENOG502S5WH">
    <property type="taxonomic scope" value="Eukaryota"/>
</dbReference>
<protein>
    <recommendedName>
        <fullName evidence="3">Beta-ketoacyl synthase</fullName>
    </recommendedName>
</protein>
<dbReference type="Proteomes" id="UP000007796">
    <property type="component" value="Unassembled WGS sequence"/>
</dbReference>
<evidence type="ECO:0000313" key="1">
    <source>
        <dbReference type="EMBL" id="EFX02305.1"/>
    </source>
</evidence>
<proteinExistence type="predicted"/>
<dbReference type="AlphaFoldDB" id="F0XIY9"/>
<organism evidence="2">
    <name type="scientific">Grosmannia clavigera (strain kw1407 / UAMH 11150)</name>
    <name type="common">Blue stain fungus</name>
    <name type="synonym">Graphiocladiella clavigera</name>
    <dbReference type="NCBI Taxonomy" id="655863"/>
    <lineage>
        <taxon>Eukaryota</taxon>
        <taxon>Fungi</taxon>
        <taxon>Dikarya</taxon>
        <taxon>Ascomycota</taxon>
        <taxon>Pezizomycotina</taxon>
        <taxon>Sordariomycetes</taxon>
        <taxon>Sordariomycetidae</taxon>
        <taxon>Ophiostomatales</taxon>
        <taxon>Ophiostomataceae</taxon>
        <taxon>Leptographium</taxon>
    </lineage>
</organism>
<gene>
    <name evidence="1" type="ORF">CMQ_2354</name>
</gene>
<dbReference type="OrthoDB" id="5565730at2759"/>